<proteinExistence type="predicted"/>
<name>A0ABT8P9C5_9BURK</name>
<dbReference type="RefSeq" id="WP_174921924.1">
    <property type="nucleotide sequence ID" value="NZ_CABVPT010000028.1"/>
</dbReference>
<dbReference type="Proteomes" id="UP001171606">
    <property type="component" value="Unassembled WGS sequence"/>
</dbReference>
<accession>A0ABT8P9C5</accession>
<sequence>MFARIIPSCHDLSIKCRMRAVRCCASASVDGLAPDADIAAVLRQTIGKRVGAR</sequence>
<comment type="caution">
    <text evidence="1">The sequence shown here is derived from an EMBL/GenBank/DDBJ whole genome shotgun (WGS) entry which is preliminary data.</text>
</comment>
<protein>
    <submittedName>
        <fullName evidence="1">Uncharacterized protein</fullName>
    </submittedName>
</protein>
<keyword evidence="2" id="KW-1185">Reference proteome</keyword>
<evidence type="ECO:0000313" key="2">
    <source>
        <dbReference type="Proteomes" id="UP001171606"/>
    </source>
</evidence>
<organism evidence="1 2">
    <name type="scientific">Burkholderia metallica</name>
    <dbReference type="NCBI Taxonomy" id="488729"/>
    <lineage>
        <taxon>Bacteria</taxon>
        <taxon>Pseudomonadati</taxon>
        <taxon>Pseudomonadota</taxon>
        <taxon>Betaproteobacteria</taxon>
        <taxon>Burkholderiales</taxon>
        <taxon>Burkholderiaceae</taxon>
        <taxon>Burkholderia</taxon>
        <taxon>Burkholderia cepacia complex</taxon>
    </lineage>
</organism>
<dbReference type="EMBL" id="JAUJSQ010000003">
    <property type="protein sequence ID" value="MDN7931691.1"/>
    <property type="molecule type" value="Genomic_DNA"/>
</dbReference>
<evidence type="ECO:0000313" key="1">
    <source>
        <dbReference type="EMBL" id="MDN7931691.1"/>
    </source>
</evidence>
<gene>
    <name evidence="1" type="ORF">QZM52_10365</name>
</gene>
<reference evidence="1" key="1">
    <citation type="submission" date="2023-07" db="EMBL/GenBank/DDBJ databases">
        <title>A collection of bacterial strains from the Burkholderia cepacia Research Laboratory and Repository.</title>
        <authorList>
            <person name="Lipuma J."/>
            <person name="Spilker T."/>
            <person name="Caverly L."/>
        </authorList>
    </citation>
    <scope>NUCLEOTIDE SEQUENCE</scope>
    <source>
        <strain evidence="1">AU42020</strain>
    </source>
</reference>